<dbReference type="RefSeq" id="WP_189492794.1">
    <property type="nucleotide sequence ID" value="NZ_BMZO01000012.1"/>
</dbReference>
<keyword evidence="8 10" id="KW-0472">Membrane</keyword>
<dbReference type="NCBIfam" id="TIGR00797">
    <property type="entry name" value="matE"/>
    <property type="match status" value="1"/>
</dbReference>
<accession>A0A8J3DLN8</accession>
<dbReference type="EMBL" id="BMZO01000012">
    <property type="protein sequence ID" value="GHC80144.1"/>
    <property type="molecule type" value="Genomic_DNA"/>
</dbReference>
<keyword evidence="6 10" id="KW-1133">Transmembrane helix</keyword>
<comment type="caution">
    <text evidence="11">The sequence shown here is derived from an EMBL/GenBank/DDBJ whole genome shotgun (WGS) entry which is preliminary data.</text>
</comment>
<evidence type="ECO:0000313" key="11">
    <source>
        <dbReference type="EMBL" id="GHC80144.1"/>
    </source>
</evidence>
<feature type="transmembrane region" description="Helical" evidence="10">
    <location>
        <begin position="54"/>
        <end position="84"/>
    </location>
</feature>
<feature type="transmembrane region" description="Helical" evidence="10">
    <location>
        <begin position="247"/>
        <end position="271"/>
    </location>
</feature>
<dbReference type="GO" id="GO:0042910">
    <property type="term" value="F:xenobiotic transmembrane transporter activity"/>
    <property type="evidence" value="ECO:0007669"/>
    <property type="project" value="InterPro"/>
</dbReference>
<name>A0A8J3DLN8_9HYPH</name>
<keyword evidence="12" id="KW-1185">Reference proteome</keyword>
<feature type="transmembrane region" description="Helical" evidence="10">
    <location>
        <begin position="105"/>
        <end position="129"/>
    </location>
</feature>
<protein>
    <recommendedName>
        <fullName evidence="9">Multidrug-efflux transporter</fullName>
    </recommendedName>
</protein>
<evidence type="ECO:0000256" key="2">
    <source>
        <dbReference type="ARBA" id="ARBA00022448"/>
    </source>
</evidence>
<evidence type="ECO:0000256" key="8">
    <source>
        <dbReference type="ARBA" id="ARBA00023136"/>
    </source>
</evidence>
<feature type="transmembrane region" description="Helical" evidence="10">
    <location>
        <begin position="328"/>
        <end position="353"/>
    </location>
</feature>
<proteinExistence type="predicted"/>
<feature type="transmembrane region" description="Helical" evidence="10">
    <location>
        <begin position="141"/>
        <end position="159"/>
    </location>
</feature>
<organism evidence="11 12">
    <name type="scientific">Limoniibacter endophyticus</name>
    <dbReference type="NCBI Taxonomy" id="1565040"/>
    <lineage>
        <taxon>Bacteria</taxon>
        <taxon>Pseudomonadati</taxon>
        <taxon>Pseudomonadota</taxon>
        <taxon>Alphaproteobacteria</taxon>
        <taxon>Hyphomicrobiales</taxon>
        <taxon>Bartonellaceae</taxon>
        <taxon>Limoniibacter</taxon>
    </lineage>
</organism>
<feature type="transmembrane region" description="Helical" evidence="10">
    <location>
        <begin position="373"/>
        <end position="394"/>
    </location>
</feature>
<keyword evidence="2" id="KW-0813">Transport</keyword>
<dbReference type="AlphaFoldDB" id="A0A8J3DLN8"/>
<evidence type="ECO:0000256" key="6">
    <source>
        <dbReference type="ARBA" id="ARBA00022989"/>
    </source>
</evidence>
<evidence type="ECO:0000256" key="9">
    <source>
        <dbReference type="ARBA" id="ARBA00031636"/>
    </source>
</evidence>
<comment type="subcellular location">
    <subcellularLocation>
        <location evidence="1">Cell inner membrane</location>
        <topology evidence="1">Multi-pass membrane protein</topology>
    </subcellularLocation>
</comment>
<dbReference type="CDD" id="cd13131">
    <property type="entry name" value="MATE_NorM_like"/>
    <property type="match status" value="1"/>
</dbReference>
<dbReference type="GO" id="GO:0006811">
    <property type="term" value="P:monoatomic ion transport"/>
    <property type="evidence" value="ECO:0007669"/>
    <property type="project" value="UniProtKB-KW"/>
</dbReference>
<dbReference type="PANTHER" id="PTHR43298:SF2">
    <property type="entry name" value="FMN_FAD EXPORTER YEEO-RELATED"/>
    <property type="match status" value="1"/>
</dbReference>
<feature type="transmembrane region" description="Helical" evidence="10">
    <location>
        <begin position="201"/>
        <end position="226"/>
    </location>
</feature>
<dbReference type="Pfam" id="PF01554">
    <property type="entry name" value="MatE"/>
    <property type="match status" value="2"/>
</dbReference>
<reference evidence="11" key="2">
    <citation type="submission" date="2020-09" db="EMBL/GenBank/DDBJ databases">
        <authorList>
            <person name="Sun Q."/>
            <person name="Kim S."/>
        </authorList>
    </citation>
    <scope>NUCLEOTIDE SEQUENCE</scope>
    <source>
        <strain evidence="11">KCTC 42097</strain>
    </source>
</reference>
<dbReference type="InterPro" id="IPR048279">
    <property type="entry name" value="MdtK-like"/>
</dbReference>
<evidence type="ECO:0000256" key="4">
    <source>
        <dbReference type="ARBA" id="ARBA00022475"/>
    </source>
</evidence>
<keyword evidence="5 10" id="KW-0812">Transmembrane</keyword>
<feature type="transmembrane region" description="Helical" evidence="10">
    <location>
        <begin position="406"/>
        <end position="427"/>
    </location>
</feature>
<dbReference type="GO" id="GO:0015297">
    <property type="term" value="F:antiporter activity"/>
    <property type="evidence" value="ECO:0007669"/>
    <property type="project" value="UniProtKB-KW"/>
</dbReference>
<evidence type="ECO:0000256" key="1">
    <source>
        <dbReference type="ARBA" id="ARBA00004429"/>
    </source>
</evidence>
<dbReference type="PIRSF" id="PIRSF006603">
    <property type="entry name" value="DinF"/>
    <property type="match status" value="1"/>
</dbReference>
<dbReference type="GO" id="GO:0005886">
    <property type="term" value="C:plasma membrane"/>
    <property type="evidence" value="ECO:0007669"/>
    <property type="project" value="UniProtKB-SubCell"/>
</dbReference>
<keyword evidence="4" id="KW-1003">Cell membrane</keyword>
<feature type="transmembrane region" description="Helical" evidence="10">
    <location>
        <begin position="283"/>
        <end position="307"/>
    </location>
</feature>
<keyword evidence="3" id="KW-0050">Antiport</keyword>
<evidence type="ECO:0000256" key="10">
    <source>
        <dbReference type="SAM" id="Phobius"/>
    </source>
</evidence>
<reference evidence="11" key="1">
    <citation type="journal article" date="2014" name="Int. J. Syst. Evol. Microbiol.">
        <title>Complete genome sequence of Corynebacterium casei LMG S-19264T (=DSM 44701T), isolated from a smear-ripened cheese.</title>
        <authorList>
            <consortium name="US DOE Joint Genome Institute (JGI-PGF)"/>
            <person name="Walter F."/>
            <person name="Albersmeier A."/>
            <person name="Kalinowski J."/>
            <person name="Ruckert C."/>
        </authorList>
    </citation>
    <scope>NUCLEOTIDE SEQUENCE</scope>
    <source>
        <strain evidence="11">KCTC 42097</strain>
    </source>
</reference>
<sequence length="462" mass="49702">MHAAVEDTRNGRSVWLAEVAATLKLGWPMILTQIAQTAMTATGTVMLGRVGPEAIAAASLALTLYFLPMIMGMGLILATAPMVASELGRKRSSVRDVRRTVRQGLWIAFFAVLPIWLLLWHAGAILAAMGQPPALAAEAGHYMRALQWALLPFYFYIVLRCFLAAMEKPGWTLVVAFCGIICNAFLSWCLIFGRLGFPELGILGSGIAVTVSNTLMFLGMVAVVSLHRKFRRYSLFGRIWRPDWPRFLALLKIGLPIAAILAFEISVFNAATFFMGLVSETALAAHAIAMQIASLSFMVPMGLAQAVTVRVARAHGARNPVGVTRAGWVAYALSAGFMATMGILMVVIPEVLIGGFLDLSNPANHAVVQTASTFLFFAALFQIFDGIQAVAAGMLRGLNDTTVPMVYAAVGYWGVGLTLSIGLGFGLGMGGVGIWIGLVAGLVIVAMLLTYRWLNRYRLGLI</sequence>
<dbReference type="InterPro" id="IPR002528">
    <property type="entry name" value="MATE_fam"/>
</dbReference>
<feature type="transmembrane region" description="Helical" evidence="10">
    <location>
        <begin position="171"/>
        <end position="195"/>
    </location>
</feature>
<keyword evidence="7" id="KW-0406">Ion transport</keyword>
<dbReference type="Proteomes" id="UP000641137">
    <property type="component" value="Unassembled WGS sequence"/>
</dbReference>
<evidence type="ECO:0000256" key="3">
    <source>
        <dbReference type="ARBA" id="ARBA00022449"/>
    </source>
</evidence>
<feature type="transmembrane region" description="Helical" evidence="10">
    <location>
        <begin position="433"/>
        <end position="454"/>
    </location>
</feature>
<gene>
    <name evidence="11" type="ORF">GCM10010136_33050</name>
</gene>
<evidence type="ECO:0000256" key="7">
    <source>
        <dbReference type="ARBA" id="ARBA00023065"/>
    </source>
</evidence>
<dbReference type="PANTHER" id="PTHR43298">
    <property type="entry name" value="MULTIDRUG RESISTANCE PROTEIN NORM-RELATED"/>
    <property type="match status" value="1"/>
</dbReference>
<evidence type="ECO:0000313" key="12">
    <source>
        <dbReference type="Proteomes" id="UP000641137"/>
    </source>
</evidence>
<evidence type="ECO:0000256" key="5">
    <source>
        <dbReference type="ARBA" id="ARBA00022692"/>
    </source>
</evidence>
<dbReference type="InterPro" id="IPR050222">
    <property type="entry name" value="MATE_MdtK"/>
</dbReference>